<organism evidence="1">
    <name type="scientific">viral metagenome</name>
    <dbReference type="NCBI Taxonomy" id="1070528"/>
    <lineage>
        <taxon>unclassified sequences</taxon>
        <taxon>metagenomes</taxon>
        <taxon>organismal metagenomes</taxon>
    </lineage>
</organism>
<name>A0A6C0KKK7_9ZZZZ</name>
<dbReference type="EMBL" id="MN740917">
    <property type="protein sequence ID" value="QHU17701.1"/>
    <property type="molecule type" value="Genomic_DNA"/>
</dbReference>
<reference evidence="1" key="1">
    <citation type="journal article" date="2020" name="Nature">
        <title>Giant virus diversity and host interactions through global metagenomics.</title>
        <authorList>
            <person name="Schulz F."/>
            <person name="Roux S."/>
            <person name="Paez-Espino D."/>
            <person name="Jungbluth S."/>
            <person name="Walsh D.A."/>
            <person name="Denef V.J."/>
            <person name="McMahon K.D."/>
            <person name="Konstantinidis K.T."/>
            <person name="Eloe-Fadrosh E.A."/>
            <person name="Kyrpides N.C."/>
            <person name="Woyke T."/>
        </authorList>
    </citation>
    <scope>NUCLEOTIDE SEQUENCE</scope>
    <source>
        <strain evidence="1">GVMAG-S-3300012919-55</strain>
    </source>
</reference>
<sequence length="121" mass="14826">MLYEYLINSKNNHIIQDISFCELETFMKENKPYIMEMVYDFMNHSNESQNEIYTKSYSRFLSFIYELKQMKSNQHFTFHYIDDISDSWDISNDITYYKCCNLQKKDTKTKTIEHIFKLNEC</sequence>
<protein>
    <submittedName>
        <fullName evidence="1">Uncharacterized protein</fullName>
    </submittedName>
</protein>
<evidence type="ECO:0000313" key="1">
    <source>
        <dbReference type="EMBL" id="QHU17701.1"/>
    </source>
</evidence>
<proteinExistence type="predicted"/>
<accession>A0A6C0KKK7</accession>
<dbReference type="AlphaFoldDB" id="A0A6C0KKK7"/>